<evidence type="ECO:0000313" key="2">
    <source>
        <dbReference type="EMBL" id="OWM63480.1"/>
    </source>
</evidence>
<accession>A0A218VTT7</accession>
<evidence type="ECO:0000256" key="1">
    <source>
        <dbReference type="SAM" id="MobiDB-lite"/>
    </source>
</evidence>
<evidence type="ECO:0000313" key="3">
    <source>
        <dbReference type="Proteomes" id="UP000197138"/>
    </source>
</evidence>
<dbReference type="EMBL" id="MTKT01005977">
    <property type="protein sequence ID" value="OWM63480.1"/>
    <property type="molecule type" value="Genomic_DNA"/>
</dbReference>
<proteinExistence type="predicted"/>
<gene>
    <name evidence="2" type="ORF">CDL15_Pgr026240</name>
</gene>
<comment type="caution">
    <text evidence="2">The sequence shown here is derived from an EMBL/GenBank/DDBJ whole genome shotgun (WGS) entry which is preliminary data.</text>
</comment>
<organism evidence="2 3">
    <name type="scientific">Punica granatum</name>
    <name type="common">Pomegranate</name>
    <dbReference type="NCBI Taxonomy" id="22663"/>
    <lineage>
        <taxon>Eukaryota</taxon>
        <taxon>Viridiplantae</taxon>
        <taxon>Streptophyta</taxon>
        <taxon>Embryophyta</taxon>
        <taxon>Tracheophyta</taxon>
        <taxon>Spermatophyta</taxon>
        <taxon>Magnoliopsida</taxon>
        <taxon>eudicotyledons</taxon>
        <taxon>Gunneridae</taxon>
        <taxon>Pentapetalae</taxon>
        <taxon>rosids</taxon>
        <taxon>malvids</taxon>
        <taxon>Myrtales</taxon>
        <taxon>Lythraceae</taxon>
        <taxon>Punica</taxon>
    </lineage>
</organism>
<dbReference type="AlphaFoldDB" id="A0A218VTT7"/>
<feature type="region of interest" description="Disordered" evidence="1">
    <location>
        <begin position="53"/>
        <end position="73"/>
    </location>
</feature>
<dbReference type="Proteomes" id="UP000197138">
    <property type="component" value="Unassembled WGS sequence"/>
</dbReference>
<name>A0A218VTT7_PUNGR</name>
<reference evidence="3" key="1">
    <citation type="journal article" date="2017" name="Plant J.">
        <title>The pomegranate (Punica granatum L.) genome and the genomics of punicalagin biosynthesis.</title>
        <authorList>
            <person name="Qin G."/>
            <person name="Xu C."/>
            <person name="Ming R."/>
            <person name="Tang H."/>
            <person name="Guyot R."/>
            <person name="Kramer E.M."/>
            <person name="Hu Y."/>
            <person name="Yi X."/>
            <person name="Qi Y."/>
            <person name="Xu X."/>
            <person name="Gao Z."/>
            <person name="Pan H."/>
            <person name="Jian J."/>
            <person name="Tian Y."/>
            <person name="Yue Z."/>
            <person name="Xu Y."/>
        </authorList>
    </citation>
    <scope>NUCLEOTIDE SEQUENCE [LARGE SCALE GENOMIC DNA]</scope>
    <source>
        <strain evidence="3">cv. Dabenzi</strain>
    </source>
</reference>
<sequence length="97" mass="10659">MVWLHWAGSAVVIHWPAHSNPRVGLCPLGRDPGFTASRVEGAASGWFDRATKTSRSRQWKDNGPVPLEPTMGAWDGLQVRSGRRISSPWGQKGEIVV</sequence>
<protein>
    <submittedName>
        <fullName evidence="2">Uncharacterized protein</fullName>
    </submittedName>
</protein>